<dbReference type="PROSITE" id="PS00211">
    <property type="entry name" value="ABC_TRANSPORTER_1"/>
    <property type="match status" value="1"/>
</dbReference>
<dbReference type="Pfam" id="PF00005">
    <property type="entry name" value="ABC_tran"/>
    <property type="match status" value="1"/>
</dbReference>
<dbReference type="InterPro" id="IPR027417">
    <property type="entry name" value="P-loop_NTPase"/>
</dbReference>
<keyword evidence="3" id="KW-0067">ATP-binding</keyword>
<dbReference type="Proteomes" id="UP000241803">
    <property type="component" value="Unassembled WGS sequence"/>
</dbReference>
<gene>
    <name evidence="5" type="ORF">C9J47_25285</name>
</gene>
<evidence type="ECO:0000256" key="3">
    <source>
        <dbReference type="ARBA" id="ARBA00022840"/>
    </source>
</evidence>
<dbReference type="EMBL" id="PYOC01000018">
    <property type="protein sequence ID" value="PSV42371.1"/>
    <property type="molecule type" value="Genomic_DNA"/>
</dbReference>
<dbReference type="NCBIfam" id="NF008453">
    <property type="entry name" value="PRK11308.1"/>
    <property type="match status" value="1"/>
</dbReference>
<dbReference type="GO" id="GO:0055085">
    <property type="term" value="P:transmembrane transport"/>
    <property type="evidence" value="ECO:0007669"/>
    <property type="project" value="UniProtKB-ARBA"/>
</dbReference>
<dbReference type="SMART" id="SM00382">
    <property type="entry name" value="AAA"/>
    <property type="match status" value="1"/>
</dbReference>
<dbReference type="FunFam" id="3.40.50.300:FF:000016">
    <property type="entry name" value="Oligopeptide ABC transporter ATP-binding component"/>
    <property type="match status" value="1"/>
</dbReference>
<dbReference type="SUPFAM" id="SSF52540">
    <property type="entry name" value="P-loop containing nucleoside triphosphate hydrolases"/>
    <property type="match status" value="1"/>
</dbReference>
<keyword evidence="1" id="KW-0813">Transport</keyword>
<dbReference type="CDD" id="cd03257">
    <property type="entry name" value="ABC_NikE_OppD_transporters"/>
    <property type="match status" value="1"/>
</dbReference>
<evidence type="ECO:0000256" key="2">
    <source>
        <dbReference type="ARBA" id="ARBA00022741"/>
    </source>
</evidence>
<dbReference type="GO" id="GO:0016887">
    <property type="term" value="F:ATP hydrolysis activity"/>
    <property type="evidence" value="ECO:0007669"/>
    <property type="project" value="InterPro"/>
</dbReference>
<dbReference type="InterPro" id="IPR003593">
    <property type="entry name" value="AAA+_ATPase"/>
</dbReference>
<evidence type="ECO:0000256" key="1">
    <source>
        <dbReference type="ARBA" id="ARBA00022448"/>
    </source>
</evidence>
<feature type="domain" description="ABC transporter" evidence="4">
    <location>
        <begin position="5"/>
        <end position="254"/>
    </location>
</feature>
<dbReference type="NCBIfam" id="TIGR01727">
    <property type="entry name" value="oligo_HPY"/>
    <property type="match status" value="1"/>
</dbReference>
<dbReference type="InterPro" id="IPR017871">
    <property type="entry name" value="ABC_transporter-like_CS"/>
</dbReference>
<sequence>MPELLRIENIKQHFSSGGGIFRKGYTIHAVDGVSFSVKAGETLGLVGESGCGKSTLGRSILKLFEPTAGKIFFEGRDITHLSVKEMRTLRQEMQIIFQDPTESLNSRHTVGMIIEEPFIIHGIGKPAERKLWVKELLIKVGLPESAAERYPHEFSGGQRQRIGIARAVALKPKLIICDESVSALDVSVQAQILNLLLEFQQEMKLALIFIAHDLSVVKHISDRVAVMYLGKIVELGNALDVYNSPRHPYTQALLSAIPVADPRKRNTERIMLKGELPSPINPPKGCHFHTRCPYATDKCKEDRPLLIAKAGDHADACHYPLNSQSKPEFRQLA</sequence>
<dbReference type="InterPro" id="IPR003439">
    <property type="entry name" value="ABC_transporter-like_ATP-bd"/>
</dbReference>
<dbReference type="PROSITE" id="PS50893">
    <property type="entry name" value="ABC_TRANSPORTER_2"/>
    <property type="match status" value="1"/>
</dbReference>
<dbReference type="AlphaFoldDB" id="A0A2T3L1I4"/>
<evidence type="ECO:0000313" key="6">
    <source>
        <dbReference type="Proteomes" id="UP000241803"/>
    </source>
</evidence>
<comment type="caution">
    <text evidence="5">The sequence shown here is derived from an EMBL/GenBank/DDBJ whole genome shotgun (WGS) entry which is preliminary data.</text>
</comment>
<protein>
    <submittedName>
        <fullName evidence="5">Peptide ABC transporter substrate-binding protein</fullName>
    </submittedName>
</protein>
<accession>A0A2T3L1I4</accession>
<reference evidence="5 6" key="1">
    <citation type="submission" date="2018-03" db="EMBL/GenBank/DDBJ databases">
        <title>Whole genome sequencing of Histamine producing bacteria.</title>
        <authorList>
            <person name="Butler K."/>
        </authorList>
    </citation>
    <scope>NUCLEOTIDE SEQUENCE [LARGE SCALE GENOMIC DNA]</scope>
    <source>
        <strain evidence="5 6">ATCC 19614</strain>
    </source>
</reference>
<keyword evidence="2" id="KW-0547">Nucleotide-binding</keyword>
<name>A0A2T3L1I4_9GAMM</name>
<dbReference type="Gene3D" id="3.40.50.300">
    <property type="entry name" value="P-loop containing nucleotide triphosphate hydrolases"/>
    <property type="match status" value="1"/>
</dbReference>
<dbReference type="GO" id="GO:0015833">
    <property type="term" value="P:peptide transport"/>
    <property type="evidence" value="ECO:0007669"/>
    <property type="project" value="InterPro"/>
</dbReference>
<dbReference type="Pfam" id="PF08352">
    <property type="entry name" value="oligo_HPY"/>
    <property type="match status" value="1"/>
</dbReference>
<organism evidence="5 6">
    <name type="scientific">Photobacterium indicum</name>
    <dbReference type="NCBI Taxonomy" id="81447"/>
    <lineage>
        <taxon>Bacteria</taxon>
        <taxon>Pseudomonadati</taxon>
        <taxon>Pseudomonadota</taxon>
        <taxon>Gammaproteobacteria</taxon>
        <taxon>Vibrionales</taxon>
        <taxon>Vibrionaceae</taxon>
        <taxon>Photobacterium</taxon>
    </lineage>
</organism>
<proteinExistence type="predicted"/>
<dbReference type="InterPro" id="IPR013563">
    <property type="entry name" value="Oligopep_ABC_C"/>
</dbReference>
<keyword evidence="6" id="KW-1185">Reference proteome</keyword>
<evidence type="ECO:0000313" key="5">
    <source>
        <dbReference type="EMBL" id="PSV42371.1"/>
    </source>
</evidence>
<dbReference type="GO" id="GO:0005524">
    <property type="term" value="F:ATP binding"/>
    <property type="evidence" value="ECO:0007669"/>
    <property type="project" value="UniProtKB-KW"/>
</dbReference>
<evidence type="ECO:0000259" key="4">
    <source>
        <dbReference type="PROSITE" id="PS50893"/>
    </source>
</evidence>
<dbReference type="InterPro" id="IPR050319">
    <property type="entry name" value="ABC_transp_ATP-bind"/>
</dbReference>
<dbReference type="PANTHER" id="PTHR43776">
    <property type="entry name" value="TRANSPORT ATP-BINDING PROTEIN"/>
    <property type="match status" value="1"/>
</dbReference>
<dbReference type="RefSeq" id="WP_107256616.1">
    <property type="nucleotide sequence ID" value="NZ_PYOC01000018.1"/>
</dbReference>